<dbReference type="GeneID" id="66978255"/>
<gene>
    <name evidence="1" type="ORF">ACHE_11298S</name>
</gene>
<dbReference type="Proteomes" id="UP000637239">
    <property type="component" value="Chromosome 1"/>
</dbReference>
<proteinExistence type="predicted"/>
<dbReference type="EMBL" id="AP024416">
    <property type="protein sequence ID" value="BCR83896.1"/>
    <property type="molecule type" value="Genomic_DNA"/>
</dbReference>
<protein>
    <submittedName>
        <fullName evidence="1">Uncharacterized protein</fullName>
    </submittedName>
</protein>
<keyword evidence="2" id="KW-1185">Reference proteome</keyword>
<dbReference type="RefSeq" id="XP_043132418.1">
    <property type="nucleotide sequence ID" value="XM_043275851.1"/>
</dbReference>
<reference evidence="1" key="1">
    <citation type="submission" date="2021-01" db="EMBL/GenBank/DDBJ databases">
        <authorList>
            <consortium name="Aspergillus chevalieri M1 genome sequencing consortium"/>
            <person name="Kazuki M."/>
            <person name="Futagami T."/>
        </authorList>
    </citation>
    <scope>NUCLEOTIDE SEQUENCE</scope>
    <source>
        <strain evidence="1">M1</strain>
    </source>
</reference>
<reference evidence="1" key="2">
    <citation type="submission" date="2021-02" db="EMBL/GenBank/DDBJ databases">
        <title>Aspergillus chevalieri M1 genome sequence.</title>
        <authorList>
            <person name="Kadooka C."/>
            <person name="Mori K."/>
            <person name="Futagami T."/>
        </authorList>
    </citation>
    <scope>NUCLEOTIDE SEQUENCE</scope>
    <source>
        <strain evidence="1">M1</strain>
    </source>
</reference>
<dbReference type="KEGG" id="ache:ACHE_11298S"/>
<evidence type="ECO:0000313" key="2">
    <source>
        <dbReference type="Proteomes" id="UP000637239"/>
    </source>
</evidence>
<name>A0A7R7VFK2_ASPCH</name>
<evidence type="ECO:0000313" key="1">
    <source>
        <dbReference type="EMBL" id="BCR83896.1"/>
    </source>
</evidence>
<organism evidence="1 2">
    <name type="scientific">Aspergillus chevalieri</name>
    <name type="common">Eurotium chevalieri</name>
    <dbReference type="NCBI Taxonomy" id="182096"/>
    <lineage>
        <taxon>Eukaryota</taxon>
        <taxon>Fungi</taxon>
        <taxon>Dikarya</taxon>
        <taxon>Ascomycota</taxon>
        <taxon>Pezizomycotina</taxon>
        <taxon>Eurotiomycetes</taxon>
        <taxon>Eurotiomycetidae</taxon>
        <taxon>Eurotiales</taxon>
        <taxon>Aspergillaceae</taxon>
        <taxon>Aspergillus</taxon>
        <taxon>Aspergillus subgen. Aspergillus</taxon>
    </lineage>
</organism>
<sequence length="64" mass="7489">MDLTNPWVMEMLRVLGLVDEYRGLGSVGEVVDFDSFFITRALGERKLLGSWRRPIVKEQQEYIQ</sequence>
<accession>A0A7R7VFK2</accession>
<dbReference type="AlphaFoldDB" id="A0A7R7VFK2"/>